<dbReference type="FunFam" id="2.60.120.330:FF:000026">
    <property type="entry name" value="DIBOA-glucoside dioxygenase BX6"/>
    <property type="match status" value="2"/>
</dbReference>
<evidence type="ECO:0000256" key="3">
    <source>
        <dbReference type="ARBA" id="ARBA00023002"/>
    </source>
</evidence>
<dbReference type="EMBL" id="JBBPBK010000010">
    <property type="protein sequence ID" value="KAK9277547.1"/>
    <property type="molecule type" value="Genomic_DNA"/>
</dbReference>
<keyword evidence="4" id="KW-0408">Iron</keyword>
<dbReference type="InterPro" id="IPR026992">
    <property type="entry name" value="DIOX_N"/>
</dbReference>
<organism evidence="6 7">
    <name type="scientific">Liquidambar formosana</name>
    <name type="common">Formosan gum</name>
    <dbReference type="NCBI Taxonomy" id="63359"/>
    <lineage>
        <taxon>Eukaryota</taxon>
        <taxon>Viridiplantae</taxon>
        <taxon>Streptophyta</taxon>
        <taxon>Embryophyta</taxon>
        <taxon>Tracheophyta</taxon>
        <taxon>Spermatophyta</taxon>
        <taxon>Magnoliopsida</taxon>
        <taxon>eudicotyledons</taxon>
        <taxon>Gunneridae</taxon>
        <taxon>Pentapetalae</taxon>
        <taxon>Saxifragales</taxon>
        <taxon>Altingiaceae</taxon>
        <taxon>Liquidambar</taxon>
    </lineage>
</organism>
<dbReference type="GO" id="GO:0046872">
    <property type="term" value="F:metal ion binding"/>
    <property type="evidence" value="ECO:0007669"/>
    <property type="project" value="UniProtKB-KW"/>
</dbReference>
<feature type="domain" description="Fe2OG dioxygenase" evidence="5">
    <location>
        <begin position="570"/>
        <end position="676"/>
    </location>
</feature>
<comment type="similarity">
    <text evidence="1">Belongs to the iron/ascorbate-dependent oxidoreductase family.</text>
</comment>
<dbReference type="InterPro" id="IPR005123">
    <property type="entry name" value="Oxoglu/Fe-dep_dioxygenase_dom"/>
</dbReference>
<evidence type="ECO:0000313" key="6">
    <source>
        <dbReference type="EMBL" id="KAK9277547.1"/>
    </source>
</evidence>
<gene>
    <name evidence="6" type="ORF">L1049_007092</name>
</gene>
<dbReference type="AlphaFoldDB" id="A0AAP0RI15"/>
<dbReference type="PROSITE" id="PS51471">
    <property type="entry name" value="FE2OG_OXY"/>
    <property type="match status" value="2"/>
</dbReference>
<protein>
    <recommendedName>
        <fullName evidence="5">Fe2OG dioxygenase domain-containing protein</fullName>
    </recommendedName>
</protein>
<dbReference type="PANTHER" id="PTHR10209:SF751">
    <property type="entry name" value="OS06G0255100 PROTEIN"/>
    <property type="match status" value="1"/>
</dbReference>
<dbReference type="Pfam" id="PF14226">
    <property type="entry name" value="DIOX_N"/>
    <property type="match status" value="2"/>
</dbReference>
<keyword evidence="3" id="KW-0560">Oxidoreductase</keyword>
<keyword evidence="2" id="KW-0479">Metal-binding</keyword>
<evidence type="ECO:0000313" key="7">
    <source>
        <dbReference type="Proteomes" id="UP001415857"/>
    </source>
</evidence>
<proteinExistence type="inferred from homology"/>
<dbReference type="InterPro" id="IPR027443">
    <property type="entry name" value="IPNS-like_sf"/>
</dbReference>
<sequence>MMMTMKGGDDDYDRAKEVKQFDDSKIGVKGLVDSGITTIPRIFVYQPESLIGPKPTTRSESNLILTIDLSSDCRSTMVDQIRQASSTLGFFQITNHGISQDLLDRMISSIKAFHEQPTEIKARFYHRNTSTGVAYSSNVDLFQSKAASWRDTLQMRIGPTMPEHDAIPEICRTAVIEWEREVGRVGEVLMGLLCEGLGLEEGRLKEMTCLEGKAMVGHYYPYCPQPDLTLGLAWHTDPGVLTVLLQDQVGGLQVKYGEEYVDVKPLPGALVVNIGDILQIISNDEYKSVEHRVLANPSSEPRVSIGVFFNPSNREGMYGPLPELITPEKPAVYRQFIYSEFMKRFFTKELDGKSLPNFYRLEIEREKRMMTMNGDDEYDRAKEVKQFDDSKIGVKGLVDSGITTIPRFFVHPPESLPDLKPTTRSESNLVPTIDLSGPRSTIVDQIRHASSTLGFFQITNHGISQDLFDRTISSIKAFHELSTEMKAPFYHRNMSTGVAYSTNFDLFQSKAASWRDTLQITMDHHRVKHELIPEICRTAVIEWDREGEQLAEVLMGLLCEGLGLEEGRLKEMTCLEGKHMVCHYYPYCPQPDLTVGTAWHTDPGILTVLMQDEIGGLQVKFGGEWVDVKPVHGALVINIGDILQIISNNEYKSAEHRVLANPFPKPRVSTAIFYNPSNRDGLYGPLPELITPEKPALYQEFTLSDYMSRFISKELDGNSVTNHYKL</sequence>
<feature type="domain" description="Fe2OG dioxygenase" evidence="5">
    <location>
        <begin position="205"/>
        <end position="311"/>
    </location>
</feature>
<dbReference type="Pfam" id="PF03171">
    <property type="entry name" value="2OG-FeII_Oxy"/>
    <property type="match status" value="2"/>
</dbReference>
<evidence type="ECO:0000256" key="1">
    <source>
        <dbReference type="ARBA" id="ARBA00008056"/>
    </source>
</evidence>
<reference evidence="6 7" key="1">
    <citation type="journal article" date="2024" name="Plant J.">
        <title>Genome sequences and population genomics reveal climatic adaptation and genomic divergence between two closely related sweetgum species.</title>
        <authorList>
            <person name="Xu W.Q."/>
            <person name="Ren C.Q."/>
            <person name="Zhang X.Y."/>
            <person name="Comes H.P."/>
            <person name="Liu X.H."/>
            <person name="Li Y.G."/>
            <person name="Kettle C.J."/>
            <person name="Jalonen R."/>
            <person name="Gaisberger H."/>
            <person name="Ma Y.Z."/>
            <person name="Qiu Y.X."/>
        </authorList>
    </citation>
    <scope>NUCLEOTIDE SEQUENCE [LARGE SCALE GENOMIC DNA]</scope>
    <source>
        <strain evidence="6">Hangzhou</strain>
    </source>
</reference>
<keyword evidence="7" id="KW-1185">Reference proteome</keyword>
<dbReference type="PANTHER" id="PTHR10209">
    <property type="entry name" value="OXIDOREDUCTASE, 2OG-FE II OXYGENASE FAMILY PROTEIN"/>
    <property type="match status" value="1"/>
</dbReference>
<evidence type="ECO:0000259" key="5">
    <source>
        <dbReference type="PROSITE" id="PS51471"/>
    </source>
</evidence>
<dbReference type="InterPro" id="IPR044861">
    <property type="entry name" value="IPNS-like_FE2OG_OXY"/>
</dbReference>
<comment type="caution">
    <text evidence="6">The sequence shown here is derived from an EMBL/GenBank/DDBJ whole genome shotgun (WGS) entry which is preliminary data.</text>
</comment>
<evidence type="ECO:0000256" key="2">
    <source>
        <dbReference type="ARBA" id="ARBA00022723"/>
    </source>
</evidence>
<dbReference type="Proteomes" id="UP001415857">
    <property type="component" value="Unassembled WGS sequence"/>
</dbReference>
<dbReference type="SUPFAM" id="SSF51197">
    <property type="entry name" value="Clavaminate synthase-like"/>
    <property type="match status" value="2"/>
</dbReference>
<accession>A0AAP0RI15</accession>
<evidence type="ECO:0000256" key="4">
    <source>
        <dbReference type="ARBA" id="ARBA00023004"/>
    </source>
</evidence>
<name>A0AAP0RI15_LIQFO</name>
<dbReference type="Gene3D" id="2.60.120.330">
    <property type="entry name" value="B-lactam Antibiotic, Isopenicillin N Synthase, Chain"/>
    <property type="match status" value="2"/>
</dbReference>
<dbReference type="GO" id="GO:0051213">
    <property type="term" value="F:dioxygenase activity"/>
    <property type="evidence" value="ECO:0007669"/>
    <property type="project" value="UniProtKB-ARBA"/>
</dbReference>